<dbReference type="OrthoDB" id="106155at2"/>
<evidence type="ECO:0000256" key="2">
    <source>
        <dbReference type="ARBA" id="ARBA00023315"/>
    </source>
</evidence>
<dbReference type="CDD" id="cd04301">
    <property type="entry name" value="NAT_SF"/>
    <property type="match status" value="1"/>
</dbReference>
<dbReference type="PROSITE" id="PS51186">
    <property type="entry name" value="GNAT"/>
    <property type="match status" value="1"/>
</dbReference>
<name>Q02C28_SOLUE</name>
<feature type="domain" description="N-acetyltransferase" evidence="3">
    <location>
        <begin position="176"/>
        <end position="324"/>
    </location>
</feature>
<reference evidence="4" key="1">
    <citation type="submission" date="2006-10" db="EMBL/GenBank/DDBJ databases">
        <title>Complete sequence of Solibacter usitatus Ellin6076.</title>
        <authorList>
            <consortium name="US DOE Joint Genome Institute"/>
            <person name="Copeland A."/>
            <person name="Lucas S."/>
            <person name="Lapidus A."/>
            <person name="Barry K."/>
            <person name="Detter J.C."/>
            <person name="Glavina del Rio T."/>
            <person name="Hammon N."/>
            <person name="Israni S."/>
            <person name="Dalin E."/>
            <person name="Tice H."/>
            <person name="Pitluck S."/>
            <person name="Thompson L.S."/>
            <person name="Brettin T."/>
            <person name="Bruce D."/>
            <person name="Han C."/>
            <person name="Tapia R."/>
            <person name="Gilna P."/>
            <person name="Schmutz J."/>
            <person name="Larimer F."/>
            <person name="Land M."/>
            <person name="Hauser L."/>
            <person name="Kyrpides N."/>
            <person name="Mikhailova N."/>
            <person name="Janssen P.H."/>
            <person name="Kuske C.R."/>
            <person name="Richardson P."/>
        </authorList>
    </citation>
    <scope>NUCLEOTIDE SEQUENCE</scope>
    <source>
        <strain evidence="4">Ellin6076</strain>
    </source>
</reference>
<dbReference type="PANTHER" id="PTHR43877">
    <property type="entry name" value="AMINOALKYLPHOSPHONATE N-ACETYLTRANSFERASE-RELATED-RELATED"/>
    <property type="match status" value="1"/>
</dbReference>
<proteinExistence type="predicted"/>
<dbReference type="GO" id="GO:0016747">
    <property type="term" value="F:acyltransferase activity, transferring groups other than amino-acyl groups"/>
    <property type="evidence" value="ECO:0007669"/>
    <property type="project" value="InterPro"/>
</dbReference>
<dbReference type="InParanoid" id="Q02C28"/>
<dbReference type="PANTHER" id="PTHR43877:SF2">
    <property type="entry name" value="AMINOALKYLPHOSPHONATE N-ACETYLTRANSFERASE-RELATED"/>
    <property type="match status" value="1"/>
</dbReference>
<evidence type="ECO:0000259" key="3">
    <source>
        <dbReference type="PROSITE" id="PS51186"/>
    </source>
</evidence>
<keyword evidence="1 4" id="KW-0808">Transferase</keyword>
<dbReference type="AlphaFoldDB" id="Q02C28"/>
<dbReference type="InterPro" id="IPR050832">
    <property type="entry name" value="Bact_Acetyltransf"/>
</dbReference>
<keyword evidence="2" id="KW-0012">Acyltransferase</keyword>
<dbReference type="EMBL" id="CP000473">
    <property type="protein sequence ID" value="ABJ81388.1"/>
    <property type="molecule type" value="Genomic_DNA"/>
</dbReference>
<dbReference type="Pfam" id="PF00583">
    <property type="entry name" value="Acetyltransf_1"/>
    <property type="match status" value="1"/>
</dbReference>
<accession>Q02C28</accession>
<dbReference type="InterPro" id="IPR000182">
    <property type="entry name" value="GNAT_dom"/>
</dbReference>
<gene>
    <name evidence="4" type="ordered locus">Acid_0376</name>
</gene>
<organism evidence="4">
    <name type="scientific">Solibacter usitatus (strain Ellin6076)</name>
    <dbReference type="NCBI Taxonomy" id="234267"/>
    <lineage>
        <taxon>Bacteria</taxon>
        <taxon>Pseudomonadati</taxon>
        <taxon>Acidobacteriota</taxon>
        <taxon>Terriglobia</taxon>
        <taxon>Bryobacterales</taxon>
        <taxon>Solibacteraceae</taxon>
        <taxon>Candidatus Solibacter</taxon>
    </lineage>
</organism>
<dbReference type="SUPFAM" id="SSF55729">
    <property type="entry name" value="Acyl-CoA N-acyltransferases (Nat)"/>
    <property type="match status" value="2"/>
</dbReference>
<sequence>MAARLYPAPARHPELVDLRRISARDLEVLLEEECAAWRNELEWDFDKSADLVRRFVDMNALNGSALYVNDEIAGYMYYVLEEDKGLIGDLYVCREQRTTEHENLLIGAALDPIMRSPGVNRIESQLMMVAHDPFRSAPQAEYLSVFPRSFMRIDLRRAALGKGHIRRAMYIEKWSDHYHDAAAQLIAAAYAGHIDSRINDQYRSPAGARRFLHNIVQYPGCGAFYRPASFIAFEGLTGRLCGVSLASLVTPETGHVTQICVSPEVRGTGIGHELLRQSLTTLRDMGCKSASLTVTSANEDAVSLYERVGFETIRQFSAYVWEGF</sequence>
<dbReference type="Gene3D" id="3.40.630.30">
    <property type="match status" value="1"/>
</dbReference>
<evidence type="ECO:0000313" key="4">
    <source>
        <dbReference type="EMBL" id="ABJ81388.1"/>
    </source>
</evidence>
<dbReference type="eggNOG" id="COG0456">
    <property type="taxonomic scope" value="Bacteria"/>
</dbReference>
<evidence type="ECO:0000256" key="1">
    <source>
        <dbReference type="ARBA" id="ARBA00022679"/>
    </source>
</evidence>
<dbReference type="InterPro" id="IPR016181">
    <property type="entry name" value="Acyl_CoA_acyltransferase"/>
</dbReference>
<dbReference type="STRING" id="234267.Acid_0376"/>
<protein>
    <submittedName>
        <fullName evidence="4">GCN5-related N-acetyltransferase</fullName>
    </submittedName>
</protein>
<dbReference type="KEGG" id="sus:Acid_0376"/>
<dbReference type="HOGENOM" id="CLU_825445_0_0_0"/>